<evidence type="ECO:0000256" key="2">
    <source>
        <dbReference type="ARBA" id="ARBA00022694"/>
    </source>
</evidence>
<protein>
    <recommendedName>
        <fullName evidence="3">Protein TusB</fullName>
    </recommendedName>
    <alternativeName>
        <fullName evidence="3">tRNA 2-thiouridine synthesizing protein B</fullName>
    </alternativeName>
</protein>
<comment type="subcellular location">
    <subcellularLocation>
        <location evidence="3">Cytoplasm</location>
    </subcellularLocation>
</comment>
<organism evidence="4 5">
    <name type="scientific">Erwinia aphidicola</name>
    <dbReference type="NCBI Taxonomy" id="68334"/>
    <lineage>
        <taxon>Bacteria</taxon>
        <taxon>Pseudomonadati</taxon>
        <taxon>Pseudomonadota</taxon>
        <taxon>Gammaproteobacteria</taxon>
        <taxon>Enterobacterales</taxon>
        <taxon>Erwiniaceae</taxon>
        <taxon>Erwinia</taxon>
    </lineage>
</organism>
<proteinExistence type="inferred from homology"/>
<dbReference type="InterPro" id="IPR027396">
    <property type="entry name" value="DsrEFH-like"/>
</dbReference>
<dbReference type="Pfam" id="PF04077">
    <property type="entry name" value="DsrH"/>
    <property type="match status" value="1"/>
</dbReference>
<keyword evidence="1 3" id="KW-0963">Cytoplasm</keyword>
<evidence type="ECO:0000313" key="5">
    <source>
        <dbReference type="Proteomes" id="UP001306592"/>
    </source>
</evidence>
<gene>
    <name evidence="3 4" type="primary">tusB</name>
    <name evidence="4" type="ORF">V8N49_06285</name>
</gene>
<dbReference type="Proteomes" id="UP001306592">
    <property type="component" value="Unassembled WGS sequence"/>
</dbReference>
<dbReference type="NCBIfam" id="TIGR03011">
    <property type="entry name" value="sulf_tusB_dsrH"/>
    <property type="match status" value="1"/>
</dbReference>
<dbReference type="SUPFAM" id="SSF75169">
    <property type="entry name" value="DsrEFH-like"/>
    <property type="match status" value="1"/>
</dbReference>
<dbReference type="Gene3D" id="3.40.1260.10">
    <property type="entry name" value="DsrEFH-like"/>
    <property type="match status" value="1"/>
</dbReference>
<dbReference type="RefSeq" id="WP_048917642.1">
    <property type="nucleotide sequence ID" value="NZ_CAKKMT010000012.1"/>
</dbReference>
<dbReference type="EMBL" id="JBANEI010000003">
    <property type="protein sequence ID" value="MEI2681269.1"/>
    <property type="molecule type" value="Genomic_DNA"/>
</dbReference>
<dbReference type="HAMAP" id="MF_01564">
    <property type="entry name" value="Thiourid_synth_B"/>
    <property type="match status" value="1"/>
</dbReference>
<dbReference type="InterPro" id="IPR023526">
    <property type="entry name" value="Sulphur_relay_TusB"/>
</dbReference>
<name>A0ABU8DCM3_ERWAP</name>
<dbReference type="PANTHER" id="PTHR37526">
    <property type="entry name" value="PROTEIN TUSB"/>
    <property type="match status" value="1"/>
</dbReference>
<accession>A0ABU8DCM3</accession>
<dbReference type="InterPro" id="IPR007215">
    <property type="entry name" value="Sulphur_relay_TusB/DsrH"/>
</dbReference>
<comment type="function">
    <text evidence="3">Part of a sulfur-relay system required for 2-thiolation of 5-methylaminomethyl-2-thiouridine (mnm(5)s(2)U) at tRNA wobble positions.</text>
</comment>
<evidence type="ECO:0000256" key="1">
    <source>
        <dbReference type="ARBA" id="ARBA00022490"/>
    </source>
</evidence>
<sequence>MLHTLMTSPFRCDVAALLRLLADGDDVLLLQDGVIAALEGSPALEALLNAPISLYVLQEDVEARGLSAQISTNVTTVGYTDFVALVVKNPQQMTW</sequence>
<dbReference type="GeneID" id="89475051"/>
<comment type="subunit">
    <text evidence="3">Heterohexamer, formed by a dimer of trimers. The hexameric TusBCD complex contains 2 copies each of TusB, TusC and TusD. The TusBCD complex interacts with TusE.</text>
</comment>
<evidence type="ECO:0000313" key="4">
    <source>
        <dbReference type="EMBL" id="MEI2681269.1"/>
    </source>
</evidence>
<dbReference type="NCBIfam" id="NF010035">
    <property type="entry name" value="PRK13510.1"/>
    <property type="match status" value="1"/>
</dbReference>
<comment type="similarity">
    <text evidence="3">Belongs to the DsrH/TusB family.</text>
</comment>
<keyword evidence="4" id="KW-0808">Transferase</keyword>
<comment type="caution">
    <text evidence="4">The sequence shown here is derived from an EMBL/GenBank/DDBJ whole genome shotgun (WGS) entry which is preliminary data.</text>
</comment>
<dbReference type="PANTHER" id="PTHR37526:SF1">
    <property type="entry name" value="PROTEIN TUSB"/>
    <property type="match status" value="1"/>
</dbReference>
<evidence type="ECO:0000256" key="3">
    <source>
        <dbReference type="HAMAP-Rule" id="MF_01564"/>
    </source>
</evidence>
<reference evidence="4 5" key="1">
    <citation type="submission" date="2024-02" db="EMBL/GenBank/DDBJ databases">
        <title>First report Erwinia aphidicola in onion in Chile.</title>
        <authorList>
            <person name="Valenzuela M."/>
            <person name="Pena M."/>
            <person name="Dutta B."/>
        </authorList>
    </citation>
    <scope>NUCLEOTIDE SEQUENCE [LARGE SCALE GENOMIC DNA]</scope>
    <source>
        <strain evidence="4 5">QCJ3A</strain>
    </source>
</reference>
<keyword evidence="2 3" id="KW-0819">tRNA processing</keyword>
<keyword evidence="5" id="KW-1185">Reference proteome</keyword>
<dbReference type="GO" id="GO:0016740">
    <property type="term" value="F:transferase activity"/>
    <property type="evidence" value="ECO:0007669"/>
    <property type="project" value="UniProtKB-KW"/>
</dbReference>